<accession>A0A5B7HHX6</accession>
<dbReference type="AlphaFoldDB" id="A0A5B7HHX6"/>
<evidence type="ECO:0000313" key="1">
    <source>
        <dbReference type="EMBL" id="MPC70822.1"/>
    </source>
</evidence>
<dbReference type="EMBL" id="VSRR010031772">
    <property type="protein sequence ID" value="MPC70822.1"/>
    <property type="molecule type" value="Genomic_DNA"/>
</dbReference>
<organism evidence="1 2">
    <name type="scientific">Portunus trituberculatus</name>
    <name type="common">Swimming crab</name>
    <name type="synonym">Neptunus trituberculatus</name>
    <dbReference type="NCBI Taxonomy" id="210409"/>
    <lineage>
        <taxon>Eukaryota</taxon>
        <taxon>Metazoa</taxon>
        <taxon>Ecdysozoa</taxon>
        <taxon>Arthropoda</taxon>
        <taxon>Crustacea</taxon>
        <taxon>Multicrustacea</taxon>
        <taxon>Malacostraca</taxon>
        <taxon>Eumalacostraca</taxon>
        <taxon>Eucarida</taxon>
        <taxon>Decapoda</taxon>
        <taxon>Pleocyemata</taxon>
        <taxon>Brachyura</taxon>
        <taxon>Eubrachyura</taxon>
        <taxon>Portunoidea</taxon>
        <taxon>Portunidae</taxon>
        <taxon>Portuninae</taxon>
        <taxon>Portunus</taxon>
    </lineage>
</organism>
<comment type="caution">
    <text evidence="1">The sequence shown here is derived from an EMBL/GenBank/DDBJ whole genome shotgun (WGS) entry which is preliminary data.</text>
</comment>
<protein>
    <submittedName>
        <fullName evidence="1">BTB/POZ domain-containing protein 2</fullName>
    </submittedName>
</protein>
<name>A0A5B7HHX6_PORTR</name>
<proteinExistence type="predicted"/>
<gene>
    <name evidence="1" type="primary">BTBD2_1</name>
    <name evidence="1" type="ORF">E2C01_065082</name>
</gene>
<dbReference type="OrthoDB" id="45365at2759"/>
<keyword evidence="2" id="KW-1185">Reference proteome</keyword>
<dbReference type="Proteomes" id="UP000324222">
    <property type="component" value="Unassembled WGS sequence"/>
</dbReference>
<evidence type="ECO:0000313" key="2">
    <source>
        <dbReference type="Proteomes" id="UP000324222"/>
    </source>
</evidence>
<reference evidence="1 2" key="1">
    <citation type="submission" date="2019-05" db="EMBL/GenBank/DDBJ databases">
        <title>Another draft genome of Portunus trituberculatus and its Hox gene families provides insights of decapod evolution.</title>
        <authorList>
            <person name="Jeong J.-H."/>
            <person name="Song I."/>
            <person name="Kim S."/>
            <person name="Choi T."/>
            <person name="Kim D."/>
            <person name="Ryu S."/>
            <person name="Kim W."/>
        </authorList>
    </citation>
    <scope>NUCLEOTIDE SEQUENCE [LARGE SCALE GENOMIC DNA]</scope>
    <source>
        <tissue evidence="1">Muscle</tissue>
    </source>
</reference>
<sequence length="133" mass="14932">MGTSVLACLTEVRGRGAVGRWWWRGWCSSRQPICSKSSLWRSCRLGALGEGISELDHAGDAYVSFSRIKQEYTPASSPTGVPRVLSRRRRCISELVLWDALLNWAVQECGRQSLEVNAENQRKVLGECFGMVR</sequence>